<name>A0AA36H3J4_CYLNA</name>
<proteinExistence type="predicted"/>
<organism evidence="1 2">
    <name type="scientific">Cylicocyclus nassatus</name>
    <name type="common">Nematode worm</name>
    <dbReference type="NCBI Taxonomy" id="53992"/>
    <lineage>
        <taxon>Eukaryota</taxon>
        <taxon>Metazoa</taxon>
        <taxon>Ecdysozoa</taxon>
        <taxon>Nematoda</taxon>
        <taxon>Chromadorea</taxon>
        <taxon>Rhabditida</taxon>
        <taxon>Rhabditina</taxon>
        <taxon>Rhabditomorpha</taxon>
        <taxon>Strongyloidea</taxon>
        <taxon>Strongylidae</taxon>
        <taxon>Cylicocyclus</taxon>
    </lineage>
</organism>
<comment type="caution">
    <text evidence="1">The sequence shown here is derived from an EMBL/GenBank/DDBJ whole genome shotgun (WGS) entry which is preliminary data.</text>
</comment>
<gene>
    <name evidence="1" type="ORF">CYNAS_LOCUS15382</name>
</gene>
<protein>
    <submittedName>
        <fullName evidence="1">Uncharacterized protein</fullName>
    </submittedName>
</protein>
<dbReference type="AlphaFoldDB" id="A0AA36H3J4"/>
<reference evidence="1" key="1">
    <citation type="submission" date="2023-07" db="EMBL/GenBank/DDBJ databases">
        <authorList>
            <consortium name="CYATHOMIX"/>
        </authorList>
    </citation>
    <scope>NUCLEOTIDE SEQUENCE</scope>
    <source>
        <strain evidence="1">N/A</strain>
    </source>
</reference>
<dbReference type="EMBL" id="CATQJL010000305">
    <property type="protein sequence ID" value="CAJ0603399.1"/>
    <property type="molecule type" value="Genomic_DNA"/>
</dbReference>
<dbReference type="Proteomes" id="UP001176961">
    <property type="component" value="Unassembled WGS sequence"/>
</dbReference>
<sequence>MALKRRPRYEDTGARKCRKMFHAKVEHEHAKLRTISRLRDSADREEFSLDKRGDVMRVEAPQNQEKFHEGSPAADFALDLIGLGDPQLRLGKRAANERTRFYIELGENEKDRQKKLDELLADFDLYKSEILKGMQLALRDIRSYEYDMEKKQWLSHAKRRRTAPETNPVMELRELQNQNQAYLALSLE</sequence>
<evidence type="ECO:0000313" key="2">
    <source>
        <dbReference type="Proteomes" id="UP001176961"/>
    </source>
</evidence>
<keyword evidence="2" id="KW-1185">Reference proteome</keyword>
<accession>A0AA36H3J4</accession>
<evidence type="ECO:0000313" key="1">
    <source>
        <dbReference type="EMBL" id="CAJ0603399.1"/>
    </source>
</evidence>